<proteinExistence type="predicted"/>
<dbReference type="SUPFAM" id="SSF53146">
    <property type="entry name" value="Nitrogenase accessory factor-like"/>
    <property type="match status" value="1"/>
</dbReference>
<dbReference type="Pfam" id="PF02579">
    <property type="entry name" value="Nitro_FeMo-Co"/>
    <property type="match status" value="1"/>
</dbReference>
<dbReference type="EMBL" id="CP096984">
    <property type="protein sequence ID" value="URZ13787.1"/>
    <property type="molecule type" value="Genomic_DNA"/>
</dbReference>
<dbReference type="InterPro" id="IPR036105">
    <property type="entry name" value="DiNase_FeMo-co_biosyn_sf"/>
</dbReference>
<geneLocation type="plasmid" evidence="1 2">
    <name>p330</name>
</geneLocation>
<dbReference type="RefSeq" id="WP_077834757.1">
    <property type="nucleotide sequence ID" value="NZ_CP096984.1"/>
</dbReference>
<organism evidence="1 2">
    <name type="scientific">Clostridium felsineum</name>
    <dbReference type="NCBI Taxonomy" id="36839"/>
    <lineage>
        <taxon>Bacteria</taxon>
        <taxon>Bacillati</taxon>
        <taxon>Bacillota</taxon>
        <taxon>Clostridia</taxon>
        <taxon>Eubacteriales</taxon>
        <taxon>Clostridiaceae</taxon>
        <taxon>Clostridium</taxon>
    </lineage>
</organism>
<evidence type="ECO:0000313" key="2">
    <source>
        <dbReference type="Proteomes" id="UP000190951"/>
    </source>
</evidence>
<accession>A0A1S8LZ18</accession>
<evidence type="ECO:0000313" key="1">
    <source>
        <dbReference type="EMBL" id="URZ13787.1"/>
    </source>
</evidence>
<dbReference type="KEGG" id="crw:CROST_045650"/>
<keyword evidence="2" id="KW-1185">Reference proteome</keyword>
<dbReference type="PANTHER" id="PTHR42983">
    <property type="entry name" value="DINITROGENASE IRON-MOLYBDENUM COFACTOR PROTEIN-RELATED"/>
    <property type="match status" value="1"/>
</dbReference>
<dbReference type="InterPro" id="IPR003731">
    <property type="entry name" value="Di-Nase_FeMo-co_biosynth"/>
</dbReference>
<dbReference type="Gene3D" id="3.30.420.130">
    <property type="entry name" value="Dinitrogenase iron-molybdenum cofactor biosynthesis domain"/>
    <property type="match status" value="1"/>
</dbReference>
<dbReference type="PANTHER" id="PTHR42983:SF1">
    <property type="entry name" value="IRON-MOLYBDENUM PROTEIN"/>
    <property type="match status" value="1"/>
</dbReference>
<protein>
    <submittedName>
        <fullName evidence="1">Uncharacterized protein</fullName>
    </submittedName>
</protein>
<dbReference type="InterPro" id="IPR033913">
    <property type="entry name" value="MTH1175_dom"/>
</dbReference>
<dbReference type="AlphaFoldDB" id="A0A1S8LZ18"/>
<sequence>MKIAVPNNGDLVNQHFGKSKSFIIATIENNKIVSTEQISSEQFVHNHEGLTCLLTKYKTDVVITGGIGLGALESLKQNGLKVVRGATGNYIKAIEDYIDEKLQDKNIECKHN</sequence>
<gene>
    <name evidence="1" type="ORF">CROST_045650</name>
</gene>
<keyword evidence="1" id="KW-0614">Plasmid</keyword>
<dbReference type="CDD" id="cd00851">
    <property type="entry name" value="MTH1175"/>
    <property type="match status" value="1"/>
</dbReference>
<reference evidence="1 2" key="1">
    <citation type="submission" date="2022-04" db="EMBL/GenBank/DDBJ databases">
        <title>Genome sequence of C. roseum typestrain.</title>
        <authorList>
            <person name="Poehlein A."/>
            <person name="Schoch T."/>
            <person name="Duerre P."/>
            <person name="Daniel R."/>
        </authorList>
    </citation>
    <scope>NUCLEOTIDE SEQUENCE [LARGE SCALE GENOMIC DNA]</scope>
    <source>
        <strain evidence="1 2">DSM 7320</strain>
        <plasmid evidence="1 2">p330</plasmid>
    </source>
</reference>
<name>A0A1S8LZ18_9CLOT</name>
<dbReference type="STRING" id="84029.CROST_11730"/>
<dbReference type="Proteomes" id="UP000190951">
    <property type="component" value="Plasmid p330"/>
</dbReference>